<organism evidence="1 2">
    <name type="scientific">Trifolium pratense</name>
    <name type="common">Red clover</name>
    <dbReference type="NCBI Taxonomy" id="57577"/>
    <lineage>
        <taxon>Eukaryota</taxon>
        <taxon>Viridiplantae</taxon>
        <taxon>Streptophyta</taxon>
        <taxon>Embryophyta</taxon>
        <taxon>Tracheophyta</taxon>
        <taxon>Spermatophyta</taxon>
        <taxon>Magnoliopsida</taxon>
        <taxon>eudicotyledons</taxon>
        <taxon>Gunneridae</taxon>
        <taxon>Pentapetalae</taxon>
        <taxon>rosids</taxon>
        <taxon>fabids</taxon>
        <taxon>Fabales</taxon>
        <taxon>Fabaceae</taxon>
        <taxon>Papilionoideae</taxon>
        <taxon>50 kb inversion clade</taxon>
        <taxon>NPAAA clade</taxon>
        <taxon>Hologalegina</taxon>
        <taxon>IRL clade</taxon>
        <taxon>Trifolieae</taxon>
        <taxon>Trifolium</taxon>
    </lineage>
</organism>
<reference evidence="1 2" key="2">
    <citation type="journal article" date="2017" name="Front. Plant Sci.">
        <title>Gene Classification and Mining of Molecular Markers Useful in Red Clover (Trifolium pratense) Breeding.</title>
        <authorList>
            <person name="Istvanek J."/>
            <person name="Dluhosova J."/>
            <person name="Dluhos P."/>
            <person name="Patkova L."/>
            <person name="Nedelnik J."/>
            <person name="Repkova J."/>
        </authorList>
    </citation>
    <scope>NUCLEOTIDE SEQUENCE [LARGE SCALE GENOMIC DNA]</scope>
    <source>
        <strain evidence="2">cv. Tatra</strain>
        <tissue evidence="1">Young leaves</tissue>
    </source>
</reference>
<dbReference type="AlphaFoldDB" id="A0A2K3N7S9"/>
<gene>
    <name evidence="1" type="ORF">L195_g022341</name>
</gene>
<evidence type="ECO:0000313" key="1">
    <source>
        <dbReference type="EMBL" id="PNX99080.1"/>
    </source>
</evidence>
<evidence type="ECO:0008006" key="3">
    <source>
        <dbReference type="Google" id="ProtNLM"/>
    </source>
</evidence>
<comment type="caution">
    <text evidence="1">The sequence shown here is derived from an EMBL/GenBank/DDBJ whole genome shotgun (WGS) entry which is preliminary data.</text>
</comment>
<proteinExistence type="predicted"/>
<dbReference type="EMBL" id="ASHM01017363">
    <property type="protein sequence ID" value="PNX99080.1"/>
    <property type="molecule type" value="Genomic_DNA"/>
</dbReference>
<reference evidence="1 2" key="1">
    <citation type="journal article" date="2014" name="Am. J. Bot.">
        <title>Genome assembly and annotation for red clover (Trifolium pratense; Fabaceae).</title>
        <authorList>
            <person name="Istvanek J."/>
            <person name="Jaros M."/>
            <person name="Krenek A."/>
            <person name="Repkova J."/>
        </authorList>
    </citation>
    <scope>NUCLEOTIDE SEQUENCE [LARGE SCALE GENOMIC DNA]</scope>
    <source>
        <strain evidence="2">cv. Tatra</strain>
        <tissue evidence="1">Young leaves</tissue>
    </source>
</reference>
<protein>
    <recommendedName>
        <fullName evidence="3">RNase H type-1 domain-containing protein</fullName>
    </recommendedName>
</protein>
<accession>A0A2K3N7S9</accession>
<evidence type="ECO:0000313" key="2">
    <source>
        <dbReference type="Proteomes" id="UP000236291"/>
    </source>
</evidence>
<sequence length="77" mass="8388">MYQSKFCCNENCAGTVSSRKQQRGSEGERLGAYAKKIGIGSAYLELWGMYEGMGFRAVDIKVDSKVLVEAVSSGARL</sequence>
<name>A0A2K3N7S9_TRIPR</name>
<dbReference type="Proteomes" id="UP000236291">
    <property type="component" value="Unassembled WGS sequence"/>
</dbReference>